<proteinExistence type="predicted"/>
<dbReference type="Proteomes" id="UP000260665">
    <property type="component" value="Unassembled WGS sequence"/>
</dbReference>
<accession>A0A3E1RDS9</accession>
<keyword evidence="1" id="KW-0812">Transmembrane</keyword>
<evidence type="ECO:0000256" key="1">
    <source>
        <dbReference type="SAM" id="Phobius"/>
    </source>
</evidence>
<organism evidence="2 3">
    <name type="scientific">Rhodoferax lacus</name>
    <dbReference type="NCBI Taxonomy" id="2184758"/>
    <lineage>
        <taxon>Bacteria</taxon>
        <taxon>Pseudomonadati</taxon>
        <taxon>Pseudomonadota</taxon>
        <taxon>Betaproteobacteria</taxon>
        <taxon>Burkholderiales</taxon>
        <taxon>Comamonadaceae</taxon>
        <taxon>Rhodoferax</taxon>
    </lineage>
</organism>
<evidence type="ECO:0000313" key="3">
    <source>
        <dbReference type="Proteomes" id="UP000260665"/>
    </source>
</evidence>
<evidence type="ECO:0000313" key="2">
    <source>
        <dbReference type="EMBL" id="RFO97519.1"/>
    </source>
</evidence>
<sequence>MSIEASSDDGADIFWPGYVDAVTNLVLNLLFMLTIMIVAVFMFALELSRHKDAASAADVPPASKSEAPMDPKQQVIALQKEVDALKLQVLQKNDSPKDQKVITAKTPLAVPDKVLRELTPAGGGVIVNFEKDAVLLSAPESETLKAALGPMMASGAARVEILVPTGFSEAKRIAFYRVMAVRNQLIKAGMAPDRIEVQIRDGAASAENSRVMVSPVVKK</sequence>
<evidence type="ECO:0008006" key="4">
    <source>
        <dbReference type="Google" id="ProtNLM"/>
    </source>
</evidence>
<keyword evidence="1" id="KW-0472">Membrane</keyword>
<reference evidence="2 3" key="1">
    <citation type="submission" date="2018-05" db="EMBL/GenBank/DDBJ databases">
        <title>Rhodoferax soyangensis sp.nov., isolated from an oligotrophic freshwater lake.</title>
        <authorList>
            <person name="Park M."/>
        </authorList>
    </citation>
    <scope>NUCLEOTIDE SEQUENCE [LARGE SCALE GENOMIC DNA]</scope>
    <source>
        <strain evidence="2 3">IMCC26218</strain>
    </source>
</reference>
<keyword evidence="3" id="KW-1185">Reference proteome</keyword>
<dbReference type="RefSeq" id="WP_117175270.1">
    <property type="nucleotide sequence ID" value="NZ_QFZK01000003.1"/>
</dbReference>
<name>A0A3E1RDS9_9BURK</name>
<feature type="transmembrane region" description="Helical" evidence="1">
    <location>
        <begin position="25"/>
        <end position="45"/>
    </location>
</feature>
<dbReference type="EMBL" id="QFZK01000003">
    <property type="protein sequence ID" value="RFO97519.1"/>
    <property type="molecule type" value="Genomic_DNA"/>
</dbReference>
<protein>
    <recommendedName>
        <fullName evidence="4">OmpA-like domain-containing protein</fullName>
    </recommendedName>
</protein>
<dbReference type="AlphaFoldDB" id="A0A3E1RDS9"/>
<comment type="caution">
    <text evidence="2">The sequence shown here is derived from an EMBL/GenBank/DDBJ whole genome shotgun (WGS) entry which is preliminary data.</text>
</comment>
<dbReference type="OrthoDB" id="8534499at2"/>
<keyword evidence="1" id="KW-1133">Transmembrane helix</keyword>
<gene>
    <name evidence="2" type="ORF">DIC66_06500</name>
</gene>